<dbReference type="Gene3D" id="3.20.20.80">
    <property type="entry name" value="Glycosidases"/>
    <property type="match status" value="1"/>
</dbReference>
<evidence type="ECO:0000259" key="2">
    <source>
        <dbReference type="Pfam" id="PF13204"/>
    </source>
</evidence>
<dbReference type="RefSeq" id="WP_377581053.1">
    <property type="nucleotide sequence ID" value="NZ_JBHTKA010000007.1"/>
</dbReference>
<sequence length="554" mass="62535">MKNYAVTAILYIIFVQCSPKKQAIPRVQQWTTHEITLEAVNIYQNPYIDIAIDATFTNDKGDSLVRPAFWDGGNKWKIRFTPPDTGTIWTWNTRTSVADKGLSDQHGELKSVVYTGPNTLLKHGLLRMSPQKRNIVHQDGTPFLVTADTPWGIPFRATIEQVNLYAKDRQQKGYNMALLMSVQPDRYAEGPEARDSILGFDRAFEDLPEGHLNILKPDYFQYVDSLMDILIAHGIVPVYQPVFHGFGWKGKTVAGTTAVPEEYIRYCRYLIARYGSMPACWLVSADGTGLDPAIGPAGEAIEQWDCYGQPTGIHYNPADNYLAPWAQGDSSKCFHYNRAHQAEPWLDFQWAQTGHDGKHITYKVEQMYQNIPVKAVLNGEPTYEGMGGGKFGLGWWQGEEAWTQLMYGGTMGVVYGAAGLWQWKVKIDEQGWDEWTDQPVSWHEALDLEGSKYVGLVSKAFHGYDYTDMQKRWDLTEGNKPLLAKEGIFYITYLPTGGDIAIKHVPVGMPYRWFNPKTGEFVNVGTVKEAYTIFTAPDNNPWVLIVGQNNADSL</sequence>
<accession>A0ABW3K5G3</accession>
<proteinExistence type="predicted"/>
<evidence type="ECO:0000313" key="4">
    <source>
        <dbReference type="EMBL" id="MFD1001377.1"/>
    </source>
</evidence>
<dbReference type="Pfam" id="PF12904">
    <property type="entry name" value="Collagen_bind_2"/>
    <property type="match status" value="1"/>
</dbReference>
<evidence type="ECO:0000259" key="3">
    <source>
        <dbReference type="Pfam" id="PF16586"/>
    </source>
</evidence>
<dbReference type="Pfam" id="PF16586">
    <property type="entry name" value="DUF5060"/>
    <property type="match status" value="1"/>
</dbReference>
<dbReference type="InterPro" id="IPR025277">
    <property type="entry name" value="Apiosidase-like_cat_dom"/>
</dbReference>
<dbReference type="InterPro" id="IPR013783">
    <property type="entry name" value="Ig-like_fold"/>
</dbReference>
<reference evidence="5" key="1">
    <citation type="journal article" date="2019" name="Int. J. Syst. Evol. Microbiol.">
        <title>The Global Catalogue of Microorganisms (GCM) 10K type strain sequencing project: providing services to taxonomists for standard genome sequencing and annotation.</title>
        <authorList>
            <consortium name="The Broad Institute Genomics Platform"/>
            <consortium name="The Broad Institute Genome Sequencing Center for Infectious Disease"/>
            <person name="Wu L."/>
            <person name="Ma J."/>
        </authorList>
    </citation>
    <scope>NUCLEOTIDE SEQUENCE [LARGE SCALE GENOMIC DNA]</scope>
    <source>
        <strain evidence="5">CCUG 58938</strain>
    </source>
</reference>
<dbReference type="PANTHER" id="PTHR37836">
    <property type="entry name" value="LMO1036 PROTEIN"/>
    <property type="match status" value="1"/>
</dbReference>
<dbReference type="InterPro" id="IPR032260">
    <property type="entry name" value="DUF5060"/>
</dbReference>
<dbReference type="SUPFAM" id="SSF51445">
    <property type="entry name" value="(Trans)glycosidases"/>
    <property type="match status" value="1"/>
</dbReference>
<dbReference type="Pfam" id="PF13204">
    <property type="entry name" value="Apiosidase"/>
    <property type="match status" value="1"/>
</dbReference>
<feature type="domain" description="Putative collagen-binding" evidence="1">
    <location>
        <begin position="484"/>
        <end position="546"/>
    </location>
</feature>
<dbReference type="InterPro" id="IPR017853">
    <property type="entry name" value="GH"/>
</dbReference>
<protein>
    <submittedName>
        <fullName evidence="4">DUF4038 domain-containing protein</fullName>
    </submittedName>
</protein>
<dbReference type="Gene3D" id="2.60.40.10">
    <property type="entry name" value="Immunoglobulins"/>
    <property type="match status" value="1"/>
</dbReference>
<dbReference type="EMBL" id="JBHTKA010000007">
    <property type="protein sequence ID" value="MFD1001377.1"/>
    <property type="molecule type" value="Genomic_DNA"/>
</dbReference>
<evidence type="ECO:0000259" key="1">
    <source>
        <dbReference type="Pfam" id="PF12904"/>
    </source>
</evidence>
<dbReference type="Proteomes" id="UP001597112">
    <property type="component" value="Unassembled WGS sequence"/>
</dbReference>
<comment type="caution">
    <text evidence="4">The sequence shown here is derived from an EMBL/GenBank/DDBJ whole genome shotgun (WGS) entry which is preliminary data.</text>
</comment>
<evidence type="ECO:0000313" key="5">
    <source>
        <dbReference type="Proteomes" id="UP001597112"/>
    </source>
</evidence>
<gene>
    <name evidence="4" type="ORF">ACFQ21_18765</name>
</gene>
<feature type="domain" description="Apiosidase-like catalytic" evidence="2">
    <location>
        <begin position="130"/>
        <end position="467"/>
    </location>
</feature>
<keyword evidence="5" id="KW-1185">Reference proteome</keyword>
<dbReference type="PANTHER" id="PTHR37836:SF3">
    <property type="entry name" value="ENDOGLUCANASE"/>
    <property type="match status" value="1"/>
</dbReference>
<name>A0ABW3K5G3_9BACT</name>
<feature type="domain" description="DUF5060" evidence="3">
    <location>
        <begin position="27"/>
        <end position="94"/>
    </location>
</feature>
<organism evidence="4 5">
    <name type="scientific">Ohtaekwangia kribbensis</name>
    <dbReference type="NCBI Taxonomy" id="688913"/>
    <lineage>
        <taxon>Bacteria</taxon>
        <taxon>Pseudomonadati</taxon>
        <taxon>Bacteroidota</taxon>
        <taxon>Cytophagia</taxon>
        <taxon>Cytophagales</taxon>
        <taxon>Fulvivirgaceae</taxon>
        <taxon>Ohtaekwangia</taxon>
    </lineage>
</organism>
<dbReference type="InterPro" id="IPR024749">
    <property type="entry name" value="Collagen-bd_put"/>
</dbReference>